<dbReference type="VEuPathDB" id="FungiDB:RhiirA1_131610"/>
<reference evidence="1 2" key="2">
    <citation type="submission" date="2017-10" db="EMBL/GenBank/DDBJ databases">
        <title>Genome analyses suggest a sexual origin of heterokaryosis in a supposedly ancient asexual fungus.</title>
        <authorList>
            <person name="Corradi N."/>
            <person name="Sedzielewska K."/>
            <person name="Noel J."/>
            <person name="Charron P."/>
            <person name="Farinelli L."/>
            <person name="Marton T."/>
            <person name="Kruger M."/>
            <person name="Pelin A."/>
            <person name="Brachmann A."/>
            <person name="Corradi N."/>
        </authorList>
    </citation>
    <scope>NUCLEOTIDE SEQUENCE [LARGE SCALE GENOMIC DNA]</scope>
    <source>
        <strain evidence="1 2">A1</strain>
    </source>
</reference>
<evidence type="ECO:0000313" key="1">
    <source>
        <dbReference type="EMBL" id="PKC69189.1"/>
    </source>
</evidence>
<gene>
    <name evidence="1" type="ORF">RhiirA1_131610</name>
</gene>
<evidence type="ECO:0000313" key="2">
    <source>
        <dbReference type="Proteomes" id="UP000232688"/>
    </source>
</evidence>
<dbReference type="Proteomes" id="UP000232688">
    <property type="component" value="Unassembled WGS sequence"/>
</dbReference>
<organism evidence="1 2">
    <name type="scientific">Rhizophagus irregularis</name>
    <dbReference type="NCBI Taxonomy" id="588596"/>
    <lineage>
        <taxon>Eukaryota</taxon>
        <taxon>Fungi</taxon>
        <taxon>Fungi incertae sedis</taxon>
        <taxon>Mucoromycota</taxon>
        <taxon>Glomeromycotina</taxon>
        <taxon>Glomeromycetes</taxon>
        <taxon>Glomerales</taxon>
        <taxon>Glomeraceae</taxon>
        <taxon>Rhizophagus</taxon>
    </lineage>
</organism>
<reference evidence="1 2" key="1">
    <citation type="submission" date="2017-10" db="EMBL/GenBank/DDBJ databases">
        <title>Extensive intraspecific genome diversity in a model arbuscular mycorrhizal fungus.</title>
        <authorList>
            <person name="Chen E.C.H."/>
            <person name="Morin E."/>
            <person name="Baudet D."/>
            <person name="Noel J."/>
            <person name="Ndikumana S."/>
            <person name="Charron P."/>
            <person name="St-Onge C."/>
            <person name="Giorgi J."/>
            <person name="Grigoriev I.V."/>
            <person name="Roux C."/>
            <person name="Martin F.M."/>
            <person name="Corradi N."/>
        </authorList>
    </citation>
    <scope>NUCLEOTIDE SEQUENCE [LARGE SCALE GENOMIC DNA]</scope>
    <source>
        <strain evidence="1 2">A1</strain>
    </source>
</reference>
<name>A0A2N0S0V6_9GLOM</name>
<dbReference type="AlphaFoldDB" id="A0A2N0S0V6"/>
<proteinExistence type="predicted"/>
<dbReference type="EMBL" id="LLXH01000290">
    <property type="protein sequence ID" value="PKC69189.1"/>
    <property type="molecule type" value="Genomic_DNA"/>
</dbReference>
<accession>A0A2N0S0V6</accession>
<comment type="caution">
    <text evidence="1">The sequence shown here is derived from an EMBL/GenBank/DDBJ whole genome shotgun (WGS) entry which is preliminary data.</text>
</comment>
<sequence>MVSDCVQHPYTPGQVTILPNIVNFTKNVTGTNTTNCNKLYICTFNIVTCLGSSIVDYAFVPS</sequence>
<protein>
    <submittedName>
        <fullName evidence="1">Uncharacterized protein</fullName>
    </submittedName>
</protein>